<evidence type="ECO:0000259" key="2">
    <source>
        <dbReference type="Pfam" id="PF06221"/>
    </source>
</evidence>
<dbReference type="OrthoDB" id="338816at2759"/>
<feature type="region of interest" description="Disordered" evidence="1">
    <location>
        <begin position="98"/>
        <end position="137"/>
    </location>
</feature>
<organism evidence="3 4">
    <name type="scientific">Lachancea nothofagi CBS 11611</name>
    <dbReference type="NCBI Taxonomy" id="1266666"/>
    <lineage>
        <taxon>Eukaryota</taxon>
        <taxon>Fungi</taxon>
        <taxon>Dikarya</taxon>
        <taxon>Ascomycota</taxon>
        <taxon>Saccharomycotina</taxon>
        <taxon>Saccharomycetes</taxon>
        <taxon>Saccharomycetales</taxon>
        <taxon>Saccharomycetaceae</taxon>
        <taxon>Lachancea</taxon>
    </lineage>
</organism>
<accession>A0A1G4JJR5</accession>
<name>A0A1G4JJR5_9SACH</name>
<dbReference type="GO" id="GO:0180022">
    <property type="term" value="C:RQC-trigger complex"/>
    <property type="evidence" value="ECO:0007669"/>
    <property type="project" value="InterPro"/>
</dbReference>
<feature type="compositionally biased region" description="Basic and acidic residues" evidence="1">
    <location>
        <begin position="470"/>
        <end position="479"/>
    </location>
</feature>
<dbReference type="AlphaFoldDB" id="A0A1G4JJR5"/>
<dbReference type="GO" id="GO:0008270">
    <property type="term" value="F:zinc ion binding"/>
    <property type="evidence" value="ECO:0007669"/>
    <property type="project" value="InterPro"/>
</dbReference>
<dbReference type="Proteomes" id="UP000189911">
    <property type="component" value="Chromosome D"/>
</dbReference>
<feature type="region of interest" description="Disordered" evidence="1">
    <location>
        <begin position="398"/>
        <end position="450"/>
    </location>
</feature>
<feature type="compositionally biased region" description="Acidic residues" evidence="1">
    <location>
        <begin position="409"/>
        <end position="422"/>
    </location>
</feature>
<feature type="region of interest" description="Disordered" evidence="1">
    <location>
        <begin position="462"/>
        <end position="498"/>
    </location>
</feature>
<reference evidence="4" key="1">
    <citation type="submission" date="2016-03" db="EMBL/GenBank/DDBJ databases">
        <authorList>
            <person name="Devillers Hugo."/>
        </authorList>
    </citation>
    <scope>NUCLEOTIDE SEQUENCE [LARGE SCALE GENOMIC DNA]</scope>
</reference>
<dbReference type="InterPro" id="IPR039128">
    <property type="entry name" value="TRIP4-like"/>
</dbReference>
<dbReference type="EMBL" id="LT598448">
    <property type="protein sequence ID" value="SCU90429.1"/>
    <property type="molecule type" value="Genomic_DNA"/>
</dbReference>
<evidence type="ECO:0000313" key="4">
    <source>
        <dbReference type="Proteomes" id="UP000189911"/>
    </source>
</evidence>
<dbReference type="GO" id="GO:0045893">
    <property type="term" value="P:positive regulation of DNA-templated transcription"/>
    <property type="evidence" value="ECO:0007669"/>
    <property type="project" value="TreeGrafter"/>
</dbReference>
<feature type="compositionally biased region" description="Basic and acidic residues" evidence="1">
    <location>
        <begin position="277"/>
        <end position="298"/>
    </location>
</feature>
<dbReference type="Pfam" id="PF06221">
    <property type="entry name" value="zf-C2HC5"/>
    <property type="match status" value="1"/>
</dbReference>
<sequence length="509" mass="57308">MGKYQAIEFGVKEIPNIIPLDKDSARQLCEQILSSHENEPEKVAERFLEILGSEDISLSFVLQFNEKLSYKEPSKVVKEPPVAQPVSKASYEKVKEQDLEPLKLTNTAPKAAPKSSGPKYQSPATKAVATQEKPKKNARLKKLQNLQEIDDVLKVLELESSESDPTKYSCQCQGNRHPLFEVAPNCLSCGKIICAREGLNLNNCTFCGAELLSLEERSKIIEVLNQEKLDMATSKASVTAEKPKKSKGYKIMSGTGTNLFSEQDKLFERIEKEKERERKRKEVLDGLEKAQEGQDKANADGGDEDSELKVAQDRLETLMHFQSTSAQRTKIIDNASDFSMSNESNVWGNAQDRALMLKKQQRNIRRSEKLEQERRGKRDKVVMDLTIGKDGKVIMTEATRAPKTAHAGDDEDVDDISDEEDARDLKDIAGLKNSLSQTKKDKDEELEANIWDPEKDRRQFKKPVYVDLKNPPKESEKEVSVTGAHGWKKRVQISQDSESSLEQNILAVL</sequence>
<proteinExistence type="predicted"/>
<gene>
    <name evidence="3" type="ORF">LANO_0D08724G</name>
</gene>
<feature type="region of interest" description="Disordered" evidence="1">
    <location>
        <begin position="277"/>
        <end position="306"/>
    </location>
</feature>
<dbReference type="GO" id="GO:0072344">
    <property type="term" value="P:rescue of stalled ribosome"/>
    <property type="evidence" value="ECO:0007669"/>
    <property type="project" value="InterPro"/>
</dbReference>
<feature type="domain" description="TRIP4/RQT4 C2HC5-type zinc finger" evidence="2">
    <location>
        <begin position="167"/>
        <end position="221"/>
    </location>
</feature>
<keyword evidence="4" id="KW-1185">Reference proteome</keyword>
<dbReference type="InterPro" id="IPR009349">
    <property type="entry name" value="TRIP4/RQT4_C2HC5_Znf"/>
</dbReference>
<evidence type="ECO:0000256" key="1">
    <source>
        <dbReference type="SAM" id="MobiDB-lite"/>
    </source>
</evidence>
<protein>
    <submittedName>
        <fullName evidence="3">LANO_0D08724g1_1</fullName>
    </submittedName>
</protein>
<dbReference type="PANTHER" id="PTHR12963">
    <property type="entry name" value="THYROID RECEPTOR INTERACTING PROTEIN RELATED"/>
    <property type="match status" value="1"/>
</dbReference>
<dbReference type="PANTHER" id="PTHR12963:SF4">
    <property type="entry name" value="ACTIVATING SIGNAL COINTEGRATOR 1"/>
    <property type="match status" value="1"/>
</dbReference>
<dbReference type="GO" id="GO:0005634">
    <property type="term" value="C:nucleus"/>
    <property type="evidence" value="ECO:0007669"/>
    <property type="project" value="InterPro"/>
</dbReference>
<evidence type="ECO:0000313" key="3">
    <source>
        <dbReference type="EMBL" id="SCU90429.1"/>
    </source>
</evidence>